<dbReference type="Proteomes" id="UP000038045">
    <property type="component" value="Unplaced"/>
</dbReference>
<sequence length="291" mass="33426">MKTRSSVDFSKGYIKAIVSKEKRGYIKKTTFYGCIFSDDPVETVKFVPKELLTDGTLGECIKEYDKLEKEGKQNIKVFCCSNLKPEPEPELITIDEVSEATAPNEHHESIAEDTVCGPRDERQLDLEVVEVIDVVEVEEEVKDVKETQQKVCDLYKINEVNLANERHELVKEMFNDDGTPLNPYRIVFDHTVDMGGGRFLGIDHILELENKLYSGEIEPNESLICMVGRSYGFNNSRQLVHKFYIQVGYGKLIAVTKDQVSKEVFNMLFYEFTKKFPFAHTDPDTDQFFEC</sequence>
<protein>
    <submittedName>
        <fullName evidence="2">DUF4806 domain-containing protein</fullName>
    </submittedName>
</protein>
<evidence type="ECO:0000313" key="2">
    <source>
        <dbReference type="WBParaSite" id="PTRK_0000693100.1"/>
    </source>
</evidence>
<reference evidence="2" key="1">
    <citation type="submission" date="2017-02" db="UniProtKB">
        <authorList>
            <consortium name="WormBaseParasite"/>
        </authorList>
    </citation>
    <scope>IDENTIFICATION</scope>
</reference>
<name>A0A0N4ZGM4_PARTI</name>
<keyword evidence="1" id="KW-1185">Reference proteome</keyword>
<dbReference type="WBParaSite" id="PTRK_0000693100.1">
    <property type="protein sequence ID" value="PTRK_0000693100.1"/>
    <property type="gene ID" value="PTRK_0000693100"/>
</dbReference>
<accession>A0A0N4ZGM4</accession>
<dbReference type="AlphaFoldDB" id="A0A0N4ZGM4"/>
<evidence type="ECO:0000313" key="1">
    <source>
        <dbReference type="Proteomes" id="UP000038045"/>
    </source>
</evidence>
<organism evidence="1 2">
    <name type="scientific">Parastrongyloides trichosuri</name>
    <name type="common">Possum-specific nematode worm</name>
    <dbReference type="NCBI Taxonomy" id="131310"/>
    <lineage>
        <taxon>Eukaryota</taxon>
        <taxon>Metazoa</taxon>
        <taxon>Ecdysozoa</taxon>
        <taxon>Nematoda</taxon>
        <taxon>Chromadorea</taxon>
        <taxon>Rhabditida</taxon>
        <taxon>Tylenchina</taxon>
        <taxon>Panagrolaimomorpha</taxon>
        <taxon>Strongyloidoidea</taxon>
        <taxon>Strongyloididae</taxon>
        <taxon>Parastrongyloides</taxon>
    </lineage>
</organism>
<proteinExistence type="predicted"/>